<sequence>MTGDLELKQREFTEDFKREAVRILTTSGRNISSVAEDLGIGKSTLERWRRNFAEKDLLSGPHEDMDQELARLRKENELLRQERDLLKKATAFFARETSR</sequence>
<keyword evidence="3" id="KW-1185">Reference proteome</keyword>
<dbReference type="InterPro" id="IPR002514">
    <property type="entry name" value="Transposase_8"/>
</dbReference>
<gene>
    <name evidence="2" type="ORF">BAIG_03233</name>
</gene>
<reference evidence="2 3" key="1">
    <citation type="submission" date="2008-12" db="EMBL/GenBank/DDBJ databases">
        <title>The Genome Sequence of Brucella ceti M644/93/1.</title>
        <authorList>
            <consortium name="The Broad Institute Genome Sequencing Platform"/>
            <person name="Ward D."/>
            <person name="Young S.K."/>
            <person name="Kodira C.D."/>
            <person name="Zeng Q."/>
            <person name="Koehrsen M."/>
            <person name="Alvarado L."/>
            <person name="Berlin A."/>
            <person name="Borenstein D."/>
            <person name="Chen Z."/>
            <person name="Engels R."/>
            <person name="Freedman E."/>
            <person name="Gellesch M."/>
            <person name="Goldberg J."/>
            <person name="Griggs A."/>
            <person name="Gujja S."/>
            <person name="Heiman D."/>
            <person name="Hepburn T."/>
            <person name="Howarth C."/>
            <person name="Jen D."/>
            <person name="Larson L."/>
            <person name="Lewis B."/>
            <person name="Mehta T."/>
            <person name="Park D."/>
            <person name="Pearson M."/>
            <person name="Roberts A."/>
            <person name="Saif S."/>
            <person name="Shea T."/>
            <person name="Shenoy N."/>
            <person name="Sisk P."/>
            <person name="Stolte C."/>
            <person name="Sykes S."/>
            <person name="Walk T."/>
            <person name="White J."/>
            <person name="Yandava C."/>
            <person name="Whatmore A.M."/>
            <person name="Perrett L.L."/>
            <person name="O'Callaghan D."/>
            <person name="Nusbaum C."/>
            <person name="Galagan J."/>
            <person name="Birren B."/>
        </authorList>
    </citation>
    <scope>NUCLEOTIDE SEQUENCE [LARGE SCALE GENOMIC DNA]</scope>
    <source>
        <strain evidence="2 3">M644/93/1</strain>
    </source>
</reference>
<dbReference type="InterPro" id="IPR051839">
    <property type="entry name" value="RD_transcriptional_regulator"/>
</dbReference>
<name>A0ABM9ZGK2_9HYPH</name>
<protein>
    <submittedName>
        <fullName evidence="2">IS3 family transposase OrfA</fullName>
    </submittedName>
</protein>
<evidence type="ECO:0000313" key="3">
    <source>
        <dbReference type="Proteomes" id="UP000003990"/>
    </source>
</evidence>
<dbReference type="PANTHER" id="PTHR33215">
    <property type="entry name" value="PROTEIN DISTAL ANTENNA"/>
    <property type="match status" value="1"/>
</dbReference>
<dbReference type="PANTHER" id="PTHR33215:SF13">
    <property type="entry name" value="PROTEIN DISTAL ANTENNA"/>
    <property type="match status" value="1"/>
</dbReference>
<keyword evidence="1" id="KW-0175">Coiled coil</keyword>
<dbReference type="SUPFAM" id="SSF46689">
    <property type="entry name" value="Homeodomain-like"/>
    <property type="match status" value="1"/>
</dbReference>
<dbReference type="Gene3D" id="1.10.10.60">
    <property type="entry name" value="Homeodomain-like"/>
    <property type="match status" value="1"/>
</dbReference>
<evidence type="ECO:0000256" key="1">
    <source>
        <dbReference type="SAM" id="Coils"/>
    </source>
</evidence>
<proteinExistence type="predicted"/>
<dbReference type="Proteomes" id="UP000003990">
    <property type="component" value="Unassembled WGS sequence"/>
</dbReference>
<dbReference type="InterPro" id="IPR009057">
    <property type="entry name" value="Homeodomain-like_sf"/>
</dbReference>
<evidence type="ECO:0000313" key="2">
    <source>
        <dbReference type="EMBL" id="EEX98845.1"/>
    </source>
</evidence>
<accession>A0ABM9ZGK2</accession>
<feature type="coiled-coil region" evidence="1">
    <location>
        <begin position="62"/>
        <end position="89"/>
    </location>
</feature>
<organism evidence="2 3">
    <name type="scientific">Brucella ceti M644/93/1</name>
    <dbReference type="NCBI Taxonomy" id="520459"/>
    <lineage>
        <taxon>Bacteria</taxon>
        <taxon>Pseudomonadati</taxon>
        <taxon>Pseudomonadota</taxon>
        <taxon>Alphaproteobacteria</taxon>
        <taxon>Hyphomicrobiales</taxon>
        <taxon>Brucellaceae</taxon>
        <taxon>Brucella/Ochrobactrum group</taxon>
        <taxon>Brucella</taxon>
    </lineage>
</organism>
<dbReference type="EMBL" id="DS999677">
    <property type="protein sequence ID" value="EEX98845.1"/>
    <property type="molecule type" value="Genomic_DNA"/>
</dbReference>
<dbReference type="Pfam" id="PF01527">
    <property type="entry name" value="HTH_Tnp_1"/>
    <property type="match status" value="1"/>
</dbReference>